<accession>A0A2A4Z8X4</accession>
<dbReference type="InterPro" id="IPR010349">
    <property type="entry name" value="Asparaginase_II"/>
</dbReference>
<dbReference type="EMBL" id="NVUS01000002">
    <property type="protein sequence ID" value="PCJ03442.1"/>
    <property type="molecule type" value="Genomic_DNA"/>
</dbReference>
<gene>
    <name evidence="1" type="ORF">COB13_02105</name>
</gene>
<reference evidence="1" key="2">
    <citation type="journal article" date="2018" name="ISME J.">
        <title>A dynamic microbial community with high functional redundancy inhabits the cold, oxic subseafloor aquifer.</title>
        <authorList>
            <person name="Tully B.J."/>
            <person name="Wheat C.G."/>
            <person name="Glazer B.T."/>
            <person name="Huber J.A."/>
        </authorList>
    </citation>
    <scope>NUCLEOTIDE SEQUENCE</scope>
    <source>
        <strain evidence="1">NORP83</strain>
    </source>
</reference>
<comment type="caution">
    <text evidence="1">The sequence shown here is derived from an EMBL/GenBank/DDBJ whole genome shotgun (WGS) entry which is preliminary data.</text>
</comment>
<name>A0A2A4Z8X4_9PROT</name>
<dbReference type="AlphaFoldDB" id="A0A2A4Z8X4"/>
<evidence type="ECO:0000313" key="1">
    <source>
        <dbReference type="EMBL" id="PCJ03442.1"/>
    </source>
</evidence>
<sequence>MRGLIMNPILVDVLRADHVESVHRGAIYVVDDKGEELLSVGNVDKLVFPRSAIKIMQALPLAESGAIEALRLNDKQLSLICSSHNGEVKHAQTALAILQGVGLDVADLQCGSHAPLYRPAADELVRNGESACALHNNCSGKHSGMLAFAKHAGFDTQDYIELEHPVQRQVLKMMSELTEFDLSTASCGFDGCSLPTWAAPLTAWAKAFAKISRGKGLGDVRGGAVAKLRQAVMAEPFYVAGTERYCTDIMTGLSTPIFVKTGAEGVFCVSLPEHGIGIALKCEDGLTRGAEMMLSATLKKLGVLKAEDDAVMAGFLSKTLKNCNGYDVAEIRPSEFWN</sequence>
<reference key="1">
    <citation type="submission" date="2017-08" db="EMBL/GenBank/DDBJ databases">
        <title>A dynamic microbial community with high functional redundancy inhabits the cold, oxic subseafloor aquifer.</title>
        <authorList>
            <person name="Tully B.J."/>
            <person name="Wheat C.G."/>
            <person name="Glazer B.T."/>
            <person name="Huber J.A."/>
        </authorList>
    </citation>
    <scope>NUCLEOTIDE SEQUENCE [LARGE SCALE GENOMIC DNA]</scope>
</reference>
<dbReference type="PANTHER" id="PTHR42110:SF1">
    <property type="entry name" value="L-ASPARAGINASE, PUTATIVE (AFU_ORTHOLOGUE AFUA_3G11890)-RELATED"/>
    <property type="match status" value="1"/>
</dbReference>
<protein>
    <submittedName>
        <fullName evidence="1">Asparaginase</fullName>
    </submittedName>
</protein>
<proteinExistence type="predicted"/>
<organism evidence="1">
    <name type="scientific">OCS116 cluster bacterium</name>
    <dbReference type="NCBI Taxonomy" id="2030921"/>
    <lineage>
        <taxon>Bacteria</taxon>
        <taxon>Pseudomonadati</taxon>
        <taxon>Pseudomonadota</taxon>
        <taxon>Alphaproteobacteria</taxon>
        <taxon>OCS116 cluster</taxon>
    </lineage>
</organism>
<dbReference type="PANTHER" id="PTHR42110">
    <property type="entry name" value="L-ASPARAGINASE, PUTATIVE (AFU_ORTHOLOGUE AFUA_3G11890)-RELATED"/>
    <property type="match status" value="1"/>
</dbReference>
<dbReference type="Pfam" id="PF06089">
    <property type="entry name" value="Asparaginase_II"/>
    <property type="match status" value="1"/>
</dbReference>